<evidence type="ECO:0000313" key="1">
    <source>
        <dbReference type="EMBL" id="PLW67006.1"/>
    </source>
</evidence>
<dbReference type="AlphaFoldDB" id="A0A2N5WXQ1"/>
<proteinExistence type="predicted"/>
<dbReference type="OrthoDB" id="5343663at2"/>
<organism evidence="1 2">
    <name type="scientific">Pseudohalioglobus lutimaris</name>
    <dbReference type="NCBI Taxonomy" id="1737061"/>
    <lineage>
        <taxon>Bacteria</taxon>
        <taxon>Pseudomonadati</taxon>
        <taxon>Pseudomonadota</taxon>
        <taxon>Gammaproteobacteria</taxon>
        <taxon>Cellvibrionales</taxon>
        <taxon>Halieaceae</taxon>
        <taxon>Pseudohalioglobus</taxon>
    </lineage>
</organism>
<dbReference type="Proteomes" id="UP000235005">
    <property type="component" value="Unassembled WGS sequence"/>
</dbReference>
<dbReference type="Gene3D" id="3.10.20.560">
    <property type="entry name" value="Phenol hydroxylase"/>
    <property type="match status" value="1"/>
</dbReference>
<accession>A0A2N5WXQ1</accession>
<comment type="caution">
    <text evidence="1">The sequence shown here is derived from an EMBL/GenBank/DDBJ whole genome shotgun (WGS) entry which is preliminary data.</text>
</comment>
<dbReference type="InterPro" id="IPR043010">
    <property type="entry name" value="Phenol_hydroxylase_sf"/>
</dbReference>
<dbReference type="RefSeq" id="WP_076000712.1">
    <property type="nucleotide sequence ID" value="NZ_PKUS01000040.1"/>
</dbReference>
<dbReference type="EMBL" id="PKUS01000040">
    <property type="protein sequence ID" value="PLW67006.1"/>
    <property type="molecule type" value="Genomic_DNA"/>
</dbReference>
<gene>
    <name evidence="1" type="ORF">C0039_19055</name>
</gene>
<dbReference type="Pfam" id="PF04663">
    <property type="entry name" value="Phenol_monoox"/>
    <property type="match status" value="1"/>
</dbReference>
<sequence length="120" mass="13182">MSVAAITENYTGERLDRLENFHGNQVIYIGWDQHLMFCAPVALALPPDTLFSTLLEDVLPGAFSQHPDFAAVDWDAVEWHLNGDEFKPQPGKSLIEQGVDHKSSIRFSTPGLDGIKGSGS</sequence>
<dbReference type="InterPro" id="IPR006756">
    <property type="entry name" value="Phenol_hydroxylase"/>
</dbReference>
<reference evidence="1 2" key="1">
    <citation type="submission" date="2018-01" db="EMBL/GenBank/DDBJ databases">
        <title>The draft genome sequence of Halioglobus lutimaris HF004.</title>
        <authorList>
            <person name="Du Z.-J."/>
            <person name="Shi M.-J."/>
        </authorList>
    </citation>
    <scope>NUCLEOTIDE SEQUENCE [LARGE SCALE GENOMIC DNA]</scope>
    <source>
        <strain evidence="1 2">HF004</strain>
    </source>
</reference>
<name>A0A2N5WXQ1_9GAMM</name>
<keyword evidence="2" id="KW-1185">Reference proteome</keyword>
<protein>
    <submittedName>
        <fullName evidence="1">Phenol hydroxylase</fullName>
    </submittedName>
</protein>
<evidence type="ECO:0000313" key="2">
    <source>
        <dbReference type="Proteomes" id="UP000235005"/>
    </source>
</evidence>
<dbReference type="GO" id="GO:0018662">
    <property type="term" value="F:phenol 2-monooxygenase activity"/>
    <property type="evidence" value="ECO:0007669"/>
    <property type="project" value="InterPro"/>
</dbReference>